<dbReference type="EMBL" id="QAON01000022">
    <property type="protein sequence ID" value="PTQ87138.1"/>
    <property type="molecule type" value="Genomic_DNA"/>
</dbReference>
<keyword evidence="2" id="KW-1185">Reference proteome</keyword>
<dbReference type="Proteomes" id="UP000244223">
    <property type="component" value="Unassembled WGS sequence"/>
</dbReference>
<evidence type="ECO:0000313" key="1">
    <source>
        <dbReference type="EMBL" id="PTQ87138.1"/>
    </source>
</evidence>
<sequence>MIECESKILAMQRLQDAARFDYHLYFQGEIGLEKLTALSKKFAREYDTELTKSQRSRRKLSGEAVTQFLVWKPESGDKAIFWLLTTGGKGRVMEREQFVDLRDKEHRLSLTGYELVHDGVSWSWRMEKTAYTNHQKRLRNAILAKNDLALQMAIASLYNSPGFRLVRRQVGMLSKWLRGEWKRLRKDTEPMPALPTFLAYVRRLPNPVPKKKTKKVMDVVKA</sequence>
<gene>
    <name evidence="1" type="ORF">C8N29_1224</name>
</gene>
<accession>A0A2T5ITJ4</accession>
<evidence type="ECO:0000313" key="2">
    <source>
        <dbReference type="Proteomes" id="UP000244223"/>
    </source>
</evidence>
<comment type="caution">
    <text evidence="1">The sequence shown here is derived from an EMBL/GenBank/DDBJ whole genome shotgun (WGS) entry which is preliminary data.</text>
</comment>
<protein>
    <submittedName>
        <fullName evidence="1">Uncharacterized protein</fullName>
    </submittedName>
</protein>
<reference evidence="1 2" key="1">
    <citation type="submission" date="2018-04" db="EMBL/GenBank/DDBJ databases">
        <title>Genomic Encyclopedia of Archaeal and Bacterial Type Strains, Phase II (KMG-II): from individual species to whole genera.</title>
        <authorList>
            <person name="Goeker M."/>
        </authorList>
    </citation>
    <scope>NUCLEOTIDE SEQUENCE [LARGE SCALE GENOMIC DNA]</scope>
    <source>
        <strain evidence="1 2">DSM 5822</strain>
    </source>
</reference>
<proteinExistence type="predicted"/>
<dbReference type="AlphaFoldDB" id="A0A2T5ITJ4"/>
<organism evidence="1 2">
    <name type="scientific">Agitococcus lubricus</name>
    <dbReference type="NCBI Taxonomy" id="1077255"/>
    <lineage>
        <taxon>Bacteria</taxon>
        <taxon>Pseudomonadati</taxon>
        <taxon>Pseudomonadota</taxon>
        <taxon>Gammaproteobacteria</taxon>
        <taxon>Moraxellales</taxon>
        <taxon>Moraxellaceae</taxon>
        <taxon>Agitococcus</taxon>
    </lineage>
</organism>
<name>A0A2T5ITJ4_9GAMM</name>